<sequence length="274" mass="31187">MLAWKIADKNPQWVKPGCIDLGYRFPTLTLFTNVTSLEHKKTYLLNWLAARPLWISRVDVHPPSKFPSPQMWRDFLNTISTEQLSSTRSAASKMAVQDILEDDIVHLTCGLVGVPETITWCGMEVKVALLSDPPLQLMHSLLWELYELNFHYELLTLDWVLAANLWSSDESQIGRQTLLYSILPGKSGLVMWSESLPQEVQQLGMCAPDIEVSLPYFNNFCELLSTWPGAPTHLQTPTELDGQGNSLVYEHIFITCQFYVQTTYNYLGHQPSLP</sequence>
<organism evidence="1 2">
    <name type="scientific">Pisolithus microcarpus 441</name>
    <dbReference type="NCBI Taxonomy" id="765257"/>
    <lineage>
        <taxon>Eukaryota</taxon>
        <taxon>Fungi</taxon>
        <taxon>Dikarya</taxon>
        <taxon>Basidiomycota</taxon>
        <taxon>Agaricomycotina</taxon>
        <taxon>Agaricomycetes</taxon>
        <taxon>Agaricomycetidae</taxon>
        <taxon>Boletales</taxon>
        <taxon>Sclerodermatineae</taxon>
        <taxon>Pisolithaceae</taxon>
        <taxon>Pisolithus</taxon>
    </lineage>
</organism>
<dbReference type="Proteomes" id="UP000054018">
    <property type="component" value="Unassembled WGS sequence"/>
</dbReference>
<reference evidence="1 2" key="1">
    <citation type="submission" date="2014-04" db="EMBL/GenBank/DDBJ databases">
        <authorList>
            <consortium name="DOE Joint Genome Institute"/>
            <person name="Kuo A."/>
            <person name="Kohler A."/>
            <person name="Costa M.D."/>
            <person name="Nagy L.G."/>
            <person name="Floudas D."/>
            <person name="Copeland A."/>
            <person name="Barry K.W."/>
            <person name="Cichocki N."/>
            <person name="Veneault-Fourrey C."/>
            <person name="LaButti K."/>
            <person name="Lindquist E.A."/>
            <person name="Lipzen A."/>
            <person name="Lundell T."/>
            <person name="Morin E."/>
            <person name="Murat C."/>
            <person name="Sun H."/>
            <person name="Tunlid A."/>
            <person name="Henrissat B."/>
            <person name="Grigoriev I.V."/>
            <person name="Hibbett D.S."/>
            <person name="Martin F."/>
            <person name="Nordberg H.P."/>
            <person name="Cantor M.N."/>
            <person name="Hua S.X."/>
        </authorList>
    </citation>
    <scope>NUCLEOTIDE SEQUENCE [LARGE SCALE GENOMIC DNA]</scope>
    <source>
        <strain evidence="1 2">441</strain>
    </source>
</reference>
<keyword evidence="2" id="KW-1185">Reference proteome</keyword>
<dbReference type="HOGENOM" id="CLU_046162_0_0_1"/>
<dbReference type="OrthoDB" id="2634326at2759"/>
<dbReference type="EMBL" id="KN834062">
    <property type="protein sequence ID" value="KIK12642.1"/>
    <property type="molecule type" value="Genomic_DNA"/>
</dbReference>
<accession>A0A0C9YQK4</accession>
<evidence type="ECO:0000313" key="1">
    <source>
        <dbReference type="EMBL" id="KIK12642.1"/>
    </source>
</evidence>
<evidence type="ECO:0000313" key="2">
    <source>
        <dbReference type="Proteomes" id="UP000054018"/>
    </source>
</evidence>
<name>A0A0C9YQK4_9AGAM</name>
<proteinExistence type="predicted"/>
<dbReference type="AlphaFoldDB" id="A0A0C9YQK4"/>
<protein>
    <submittedName>
        <fullName evidence="1">Uncharacterized protein</fullName>
    </submittedName>
</protein>
<gene>
    <name evidence="1" type="ORF">PISMIDRAFT_120508</name>
</gene>
<reference evidence="2" key="2">
    <citation type="submission" date="2015-01" db="EMBL/GenBank/DDBJ databases">
        <title>Evolutionary Origins and Diversification of the Mycorrhizal Mutualists.</title>
        <authorList>
            <consortium name="DOE Joint Genome Institute"/>
            <consortium name="Mycorrhizal Genomics Consortium"/>
            <person name="Kohler A."/>
            <person name="Kuo A."/>
            <person name="Nagy L.G."/>
            <person name="Floudas D."/>
            <person name="Copeland A."/>
            <person name="Barry K.W."/>
            <person name="Cichocki N."/>
            <person name="Veneault-Fourrey C."/>
            <person name="LaButti K."/>
            <person name="Lindquist E.A."/>
            <person name="Lipzen A."/>
            <person name="Lundell T."/>
            <person name="Morin E."/>
            <person name="Murat C."/>
            <person name="Riley R."/>
            <person name="Ohm R."/>
            <person name="Sun H."/>
            <person name="Tunlid A."/>
            <person name="Henrissat B."/>
            <person name="Grigoriev I.V."/>
            <person name="Hibbett D.S."/>
            <person name="Martin F."/>
        </authorList>
    </citation>
    <scope>NUCLEOTIDE SEQUENCE [LARGE SCALE GENOMIC DNA]</scope>
    <source>
        <strain evidence="2">441</strain>
    </source>
</reference>